<name>A0A6A4SEI0_SCOMX</name>
<organism evidence="1 2">
    <name type="scientific">Scophthalmus maximus</name>
    <name type="common">Turbot</name>
    <name type="synonym">Psetta maxima</name>
    <dbReference type="NCBI Taxonomy" id="52904"/>
    <lineage>
        <taxon>Eukaryota</taxon>
        <taxon>Metazoa</taxon>
        <taxon>Chordata</taxon>
        <taxon>Craniata</taxon>
        <taxon>Vertebrata</taxon>
        <taxon>Euteleostomi</taxon>
        <taxon>Actinopterygii</taxon>
        <taxon>Neopterygii</taxon>
        <taxon>Teleostei</taxon>
        <taxon>Neoteleostei</taxon>
        <taxon>Acanthomorphata</taxon>
        <taxon>Carangaria</taxon>
        <taxon>Pleuronectiformes</taxon>
        <taxon>Pleuronectoidei</taxon>
        <taxon>Scophthalmidae</taxon>
        <taxon>Scophthalmus</taxon>
    </lineage>
</organism>
<comment type="caution">
    <text evidence="1">The sequence shown here is derived from an EMBL/GenBank/DDBJ whole genome shotgun (WGS) entry which is preliminary data.</text>
</comment>
<dbReference type="AlphaFoldDB" id="A0A6A4SEI0"/>
<sequence length="245" mass="27914">MMRRAVRTALGREITIDDRRRHKEVNLQPEAVHFCLPKLLMALPLLRLHCKVASFLWSDGDDSTRRALLVFPSIRIIRYITPAGIDGRWVESVEARFDRAVIDSLIAFNYKNLNENIIATACEFHRWFSGRLDVFALPLTQQNCPSSVAGCLHLEMAAICSVTIEDVLLFTNAARGIWMPPIVEHNDVFSWREIGGRATFRKINQGELDCELLQRQREEIAGFGQTEQSEKMAFGVKTSPVRIDC</sequence>
<dbReference type="Proteomes" id="UP000438429">
    <property type="component" value="Unassembled WGS sequence"/>
</dbReference>
<protein>
    <submittedName>
        <fullName evidence="1">Uncharacterized protein</fullName>
    </submittedName>
</protein>
<evidence type="ECO:0000313" key="1">
    <source>
        <dbReference type="EMBL" id="KAF0029294.1"/>
    </source>
</evidence>
<gene>
    <name evidence="1" type="ORF">F2P81_018399</name>
</gene>
<accession>A0A6A4SEI0</accession>
<reference evidence="1 2" key="1">
    <citation type="submission" date="2019-06" db="EMBL/GenBank/DDBJ databases">
        <title>Draft genomes of female and male turbot (Scophthalmus maximus).</title>
        <authorList>
            <person name="Xu H."/>
            <person name="Xu X.-W."/>
            <person name="Shao C."/>
            <person name="Chen S."/>
        </authorList>
    </citation>
    <scope>NUCLEOTIDE SEQUENCE [LARGE SCALE GENOMIC DNA]</scope>
    <source>
        <strain evidence="1">Ysfricsl-2016a</strain>
        <tissue evidence="1">Blood</tissue>
    </source>
</reference>
<proteinExistence type="predicted"/>
<dbReference type="EMBL" id="VEVO01000016">
    <property type="protein sequence ID" value="KAF0029294.1"/>
    <property type="molecule type" value="Genomic_DNA"/>
</dbReference>
<evidence type="ECO:0000313" key="2">
    <source>
        <dbReference type="Proteomes" id="UP000438429"/>
    </source>
</evidence>